<reference evidence="1" key="1">
    <citation type="submission" date="2017-06" db="EMBL/GenBank/DDBJ databases">
        <title>Novel phages from South African skin metaviromes.</title>
        <authorList>
            <person name="van Zyl L.J."/>
            <person name="Abrahams Y."/>
            <person name="Stander E.A."/>
            <person name="Kirby B.M."/>
            <person name="Clavaud C."/>
            <person name="Farcet C."/>
            <person name="Breton L."/>
            <person name="Trindade M.I."/>
        </authorList>
    </citation>
    <scope>NUCLEOTIDE SEQUENCE</scope>
</reference>
<gene>
    <name evidence="1" type="ORF">3S4_43</name>
</gene>
<dbReference type="EMBL" id="MF417869">
    <property type="protein sequence ID" value="ASN67967.1"/>
    <property type="molecule type" value="Genomic_DNA"/>
</dbReference>
<protein>
    <submittedName>
        <fullName evidence="1">Uncharacterized protein</fullName>
    </submittedName>
</protein>
<sequence length="41" mass="4675">MGCTGQGATMKEAWDDMWSLYFDAVRPARPQTFHSPRIRCG</sequence>
<name>A0A2H4J3Z1_9CAUD</name>
<evidence type="ECO:0000313" key="1">
    <source>
        <dbReference type="EMBL" id="ASN67967.1"/>
    </source>
</evidence>
<proteinExistence type="predicted"/>
<accession>A0A2H4J3Z1</accession>
<organism evidence="1">
    <name type="scientific">uncultured Caudovirales phage</name>
    <dbReference type="NCBI Taxonomy" id="2100421"/>
    <lineage>
        <taxon>Viruses</taxon>
        <taxon>Duplodnaviria</taxon>
        <taxon>Heunggongvirae</taxon>
        <taxon>Uroviricota</taxon>
        <taxon>Caudoviricetes</taxon>
        <taxon>Peduoviridae</taxon>
        <taxon>Maltschvirus</taxon>
        <taxon>Maltschvirus maltsch</taxon>
    </lineage>
</organism>